<dbReference type="PROSITE" id="PS00107">
    <property type="entry name" value="PROTEIN_KINASE_ATP"/>
    <property type="match status" value="1"/>
</dbReference>
<dbReference type="CDD" id="cd11850">
    <property type="entry name" value="SH3_Abl"/>
    <property type="match status" value="1"/>
</dbReference>
<dbReference type="Pfam" id="PF00017">
    <property type="entry name" value="SH2"/>
    <property type="match status" value="1"/>
</dbReference>
<evidence type="ECO:0000256" key="9">
    <source>
        <dbReference type="PROSITE-ProRule" id="PRU00191"/>
    </source>
</evidence>
<keyword evidence="18" id="KW-1185">Reference proteome</keyword>
<dbReference type="GO" id="GO:0051129">
    <property type="term" value="P:negative regulation of cellular component organization"/>
    <property type="evidence" value="ECO:0007669"/>
    <property type="project" value="UniProtKB-ARBA"/>
</dbReference>
<proteinExistence type="inferred from homology"/>
<dbReference type="InterPro" id="IPR020635">
    <property type="entry name" value="Tyr_kinase_cat_dom"/>
</dbReference>
<evidence type="ECO:0000313" key="17">
    <source>
        <dbReference type="EMBL" id="CAG7724095.1"/>
    </source>
</evidence>
<comment type="similarity">
    <text evidence="12">Belongs to the protein kinase superfamily. Tyr protein kinase family.</text>
</comment>
<dbReference type="InterPro" id="IPR000719">
    <property type="entry name" value="Prot_kinase_dom"/>
</dbReference>
<feature type="region of interest" description="Disordered" evidence="13">
    <location>
        <begin position="727"/>
        <end position="779"/>
    </location>
</feature>
<keyword evidence="5 11" id="KW-0067">ATP-binding</keyword>
<evidence type="ECO:0000259" key="16">
    <source>
        <dbReference type="PROSITE" id="PS50011"/>
    </source>
</evidence>
<dbReference type="GO" id="GO:0048468">
    <property type="term" value="P:cell development"/>
    <property type="evidence" value="ECO:0007669"/>
    <property type="project" value="UniProtKB-ARBA"/>
</dbReference>
<evidence type="ECO:0000256" key="7">
    <source>
        <dbReference type="ARBA" id="ARBA00023137"/>
    </source>
</evidence>
<evidence type="ECO:0000256" key="5">
    <source>
        <dbReference type="ARBA" id="ARBA00022840"/>
    </source>
</evidence>
<keyword evidence="7 12" id="KW-0829">Tyrosine-protein kinase</keyword>
<feature type="compositionally biased region" description="Basic and acidic residues" evidence="13">
    <location>
        <begin position="1"/>
        <end position="11"/>
    </location>
</feature>
<evidence type="ECO:0000259" key="15">
    <source>
        <dbReference type="PROSITE" id="PS50002"/>
    </source>
</evidence>
<evidence type="ECO:0000256" key="12">
    <source>
        <dbReference type="RuleBase" id="RU362096"/>
    </source>
</evidence>
<dbReference type="InterPro" id="IPR001245">
    <property type="entry name" value="Ser-Thr/Tyr_kinase_cat_dom"/>
</dbReference>
<evidence type="ECO:0000256" key="10">
    <source>
        <dbReference type="PROSITE-ProRule" id="PRU00192"/>
    </source>
</evidence>
<evidence type="ECO:0000256" key="6">
    <source>
        <dbReference type="ARBA" id="ARBA00022999"/>
    </source>
</evidence>
<dbReference type="InterPro" id="IPR017441">
    <property type="entry name" value="Protein_kinase_ATP_BS"/>
</dbReference>
<evidence type="ECO:0000256" key="1">
    <source>
        <dbReference type="ARBA" id="ARBA00022443"/>
    </source>
</evidence>
<dbReference type="Proteomes" id="UP000708208">
    <property type="component" value="Unassembled WGS sequence"/>
</dbReference>
<dbReference type="FunFam" id="2.30.30.40:FF:000010">
    <property type="entry name" value="Tyrosine-protein kinase"/>
    <property type="match status" value="1"/>
</dbReference>
<dbReference type="PROSITE" id="PS50002">
    <property type="entry name" value="SH3"/>
    <property type="match status" value="1"/>
</dbReference>
<feature type="compositionally biased region" description="Basic and acidic residues" evidence="13">
    <location>
        <begin position="649"/>
        <end position="659"/>
    </location>
</feature>
<evidence type="ECO:0000256" key="2">
    <source>
        <dbReference type="ARBA" id="ARBA00022679"/>
    </source>
</evidence>
<sequence length="1355" mass="150583">MGGQQTKERGPTGRASRRPNYLGTNVFAEHHEALLAGRPLPDPPEWMETFPKWTSKDNLLAEGDDLFMALYDFQGSGENQLSLQKGERVRVLSYNSNGEWCEARSASGRIGWVPSNYISPWINSLEKHSWYHGRISRNAAEYLLSSGINGSFLVRESESSPGQRSISLRHEGRVYHYRISQDSDAKVYVTAESRFSSLAELVHHHSMHADGLITQLLYPAPKNHKPTLFAISPEPDEWEIDRRDITMRHKLGGGQYGDVYEAFWKKRDGTGMTVAVKTLKEDTMALKDFLEEAAIMKTMTHPNLVRLIGVCTREPPYYIITEFMENGNLLDYLRTCDKTTVNELVLLHFATQIASAMSYLESRNFIHRDLAARNCLVGENFVVKVADFGLARLMRDDTYTAHAGAKFPIKWTAPEGLAYNKFSTKSDVWAYGILLWEIATYGMSPYPGVDLTDVYHMLEKGHRMECPPGCPEIIYQIMRSCWKWDPNERPNFWEIHGTLVSLMQPIQYYDEDDLIEPPMVPSFMSSEVATTDPQQSAVFLSTFAGSQQPQVTHSSGVAIVRRNKKGKQAPAPPKRTSSFRDSQCDLDPDDQSYSYEESPMDGHFYRRRENASFEKLADLTDADYADLSGADADEDSEGSGAQSVPEIRLSSREFRDRSGRGKNSKSRTYPIKDHLGIGRFGAAGSNHAKTQVFALEEVNVRTAINRYGTLPKGARIGAYLDSLKQDPLTGGGEAPADFVDDDNGDGASGKKQGAPQQRTKNKQVMSPVRSKSHKLHSPRARHKIPLDALPLIGPTSTFKTPLLSHGNKSASAMNSPVVESKPIVFPGSNTAKETLELKLASEIKEISDERASTCLPSSFKDKELKDSELRTEAKENRTSPPPNSPALQLVSEIFESLKVKNVKGDGKKESSEAAKQNLPSPTLSIPGHPKIFSRSGPMETQTQPVENFESLKSRLRKVSKSADSENEKSPVHGNTSNNCEVNAKKPVGTVVESDDNENNENTTKEKRSSTGSITSLKRMWEGHRVNNDSTGTNINANSNNSTNNANVNVKTNINLHQPKSVAKESSIAEIPPLRKISQDTTVNSRSSKKSSIVSEQPKPLKNSQSNSPVEGNIKSQGGLDNGTKSEENTLRSSTETSPTNIVPNKKGSSAPTSNSNEKTESNSSKTTRVKRVWPPPSSTADITDKPVVPVKPTMKKINPIYATPSQRLDNSKVIMNNDKLVDRSDMVKRWLALDAMITTLTCSTGNLIPILEEASILHVWGQKYAETLSPVARFQLMQVLAKLENHIQDKNLHELQNILRDFANLIQRVSYSLHNSSSALMNAFAVVCMKIKVNYNRKETFCCYLDPLWAAGMTS</sequence>
<feature type="compositionally biased region" description="Basic and acidic residues" evidence="13">
    <location>
        <begin position="960"/>
        <end position="970"/>
    </location>
</feature>
<dbReference type="PROSITE" id="PS50001">
    <property type="entry name" value="SH2"/>
    <property type="match status" value="1"/>
</dbReference>
<name>A0A8J2JY40_9HEXA</name>
<feature type="domain" description="SH3" evidence="15">
    <location>
        <begin position="62"/>
        <end position="123"/>
    </location>
</feature>
<dbReference type="GO" id="GO:0002009">
    <property type="term" value="P:morphogenesis of an epithelium"/>
    <property type="evidence" value="ECO:0007669"/>
    <property type="project" value="UniProtKB-ARBA"/>
</dbReference>
<feature type="compositionally biased region" description="Low complexity" evidence="13">
    <location>
        <begin position="1033"/>
        <end position="1046"/>
    </location>
</feature>
<evidence type="ECO:0000256" key="11">
    <source>
        <dbReference type="PROSITE-ProRule" id="PRU10141"/>
    </source>
</evidence>
<feature type="region of interest" description="Disordered" evidence="13">
    <location>
        <begin position="1"/>
        <end position="20"/>
    </location>
</feature>
<keyword evidence="6 9" id="KW-0727">SH2 domain</keyword>
<dbReference type="PROSITE" id="PS50011">
    <property type="entry name" value="PROTEIN_KINASE_DOM"/>
    <property type="match status" value="1"/>
</dbReference>
<feature type="region of interest" description="Disordered" evidence="13">
    <location>
        <begin position="628"/>
        <end position="670"/>
    </location>
</feature>
<keyword evidence="1 10" id="KW-0728">SH3 domain</keyword>
<evidence type="ECO:0000256" key="13">
    <source>
        <dbReference type="SAM" id="MobiDB-lite"/>
    </source>
</evidence>
<dbReference type="SMART" id="SM00219">
    <property type="entry name" value="TyrKc"/>
    <property type="match status" value="1"/>
</dbReference>
<dbReference type="GO" id="GO:0007154">
    <property type="term" value="P:cell communication"/>
    <property type="evidence" value="ECO:0007669"/>
    <property type="project" value="UniProtKB-ARBA"/>
</dbReference>
<dbReference type="InterPro" id="IPR001452">
    <property type="entry name" value="SH3_domain"/>
</dbReference>
<dbReference type="Pfam" id="PF00018">
    <property type="entry name" value="SH3_1"/>
    <property type="match status" value="1"/>
</dbReference>
<comment type="catalytic activity">
    <reaction evidence="8 12">
        <text>L-tyrosyl-[protein] + ATP = O-phospho-L-tyrosyl-[protein] + ADP + H(+)</text>
        <dbReference type="Rhea" id="RHEA:10596"/>
        <dbReference type="Rhea" id="RHEA-COMP:10136"/>
        <dbReference type="Rhea" id="RHEA-COMP:20101"/>
        <dbReference type="ChEBI" id="CHEBI:15378"/>
        <dbReference type="ChEBI" id="CHEBI:30616"/>
        <dbReference type="ChEBI" id="CHEBI:46858"/>
        <dbReference type="ChEBI" id="CHEBI:61978"/>
        <dbReference type="ChEBI" id="CHEBI:456216"/>
        <dbReference type="EC" id="2.7.10.2"/>
    </reaction>
</comment>
<dbReference type="InterPro" id="IPR050198">
    <property type="entry name" value="Non-receptor_tyrosine_kinases"/>
</dbReference>
<feature type="compositionally biased region" description="Polar residues" evidence="13">
    <location>
        <begin position="1101"/>
        <end position="1115"/>
    </location>
</feature>
<evidence type="ECO:0000313" key="18">
    <source>
        <dbReference type="Proteomes" id="UP000708208"/>
    </source>
</evidence>
<dbReference type="GO" id="GO:0023052">
    <property type="term" value="P:signaling"/>
    <property type="evidence" value="ECO:0007669"/>
    <property type="project" value="UniProtKB-ARBA"/>
</dbReference>
<feature type="domain" description="SH2" evidence="14">
    <location>
        <begin position="130"/>
        <end position="220"/>
    </location>
</feature>
<feature type="compositionally biased region" description="Polar residues" evidence="13">
    <location>
        <begin position="913"/>
        <end position="923"/>
    </location>
</feature>
<gene>
    <name evidence="17" type="ORF">AFUS01_LOCUS13137</name>
</gene>
<keyword evidence="2 12" id="KW-0808">Transferase</keyword>
<keyword evidence="4 12" id="KW-0418">Kinase</keyword>
<feature type="compositionally biased region" description="Basic and acidic residues" evidence="13">
    <location>
        <begin position="902"/>
        <end position="912"/>
    </location>
</feature>
<dbReference type="OrthoDB" id="98077at2759"/>
<dbReference type="SMART" id="SM00326">
    <property type="entry name" value="SH3"/>
    <property type="match status" value="1"/>
</dbReference>
<dbReference type="InterPro" id="IPR000980">
    <property type="entry name" value="SH2"/>
</dbReference>
<dbReference type="EMBL" id="CAJVCH010105697">
    <property type="protein sequence ID" value="CAG7724095.1"/>
    <property type="molecule type" value="Genomic_DNA"/>
</dbReference>
<dbReference type="CDD" id="cd09935">
    <property type="entry name" value="SH2_ABL"/>
    <property type="match status" value="1"/>
</dbReference>
<evidence type="ECO:0000256" key="3">
    <source>
        <dbReference type="ARBA" id="ARBA00022741"/>
    </source>
</evidence>
<feature type="binding site" evidence="11">
    <location>
        <position position="277"/>
    </location>
    <ligand>
        <name>ATP</name>
        <dbReference type="ChEBI" id="CHEBI:30616"/>
    </ligand>
</feature>
<keyword evidence="3 11" id="KW-0547">Nucleotide-binding</keyword>
<feature type="domain" description="Protein kinase" evidence="16">
    <location>
        <begin position="245"/>
        <end position="499"/>
    </location>
</feature>
<protein>
    <recommendedName>
        <fullName evidence="12">Tyrosine-protein kinase</fullName>
        <ecNumber evidence="12">2.7.10.2</ecNumber>
    </recommendedName>
</protein>
<feature type="compositionally biased region" description="Polar residues" evidence="13">
    <location>
        <begin position="754"/>
        <end position="764"/>
    </location>
</feature>
<evidence type="ECO:0000259" key="14">
    <source>
        <dbReference type="PROSITE" id="PS50001"/>
    </source>
</evidence>
<feature type="compositionally biased region" description="Basic and acidic residues" evidence="13">
    <location>
        <begin position="859"/>
        <end position="877"/>
    </location>
</feature>
<dbReference type="FunFam" id="1.10.510.10:FF:000554">
    <property type="entry name" value="Predicted protein"/>
    <property type="match status" value="1"/>
</dbReference>
<reference evidence="17" key="1">
    <citation type="submission" date="2021-06" db="EMBL/GenBank/DDBJ databases">
        <authorList>
            <person name="Hodson N. C."/>
            <person name="Mongue J. A."/>
            <person name="Jaron S. K."/>
        </authorList>
    </citation>
    <scope>NUCLEOTIDE SEQUENCE</scope>
</reference>
<dbReference type="GO" id="GO:0004715">
    <property type="term" value="F:non-membrane spanning protein tyrosine kinase activity"/>
    <property type="evidence" value="ECO:0007669"/>
    <property type="project" value="UniProtKB-EC"/>
</dbReference>
<dbReference type="PANTHER" id="PTHR24418">
    <property type="entry name" value="TYROSINE-PROTEIN KINASE"/>
    <property type="match status" value="1"/>
</dbReference>
<dbReference type="SMART" id="SM00252">
    <property type="entry name" value="SH2"/>
    <property type="match status" value="1"/>
</dbReference>
<feature type="compositionally biased region" description="Polar residues" evidence="13">
    <location>
        <begin position="1130"/>
        <end position="1151"/>
    </location>
</feature>
<feature type="region of interest" description="Disordered" evidence="13">
    <location>
        <begin position="551"/>
        <end position="601"/>
    </location>
</feature>
<evidence type="ECO:0000256" key="4">
    <source>
        <dbReference type="ARBA" id="ARBA00022777"/>
    </source>
</evidence>
<organism evidence="17 18">
    <name type="scientific">Allacma fusca</name>
    <dbReference type="NCBI Taxonomy" id="39272"/>
    <lineage>
        <taxon>Eukaryota</taxon>
        <taxon>Metazoa</taxon>
        <taxon>Ecdysozoa</taxon>
        <taxon>Arthropoda</taxon>
        <taxon>Hexapoda</taxon>
        <taxon>Collembola</taxon>
        <taxon>Symphypleona</taxon>
        <taxon>Sminthuridae</taxon>
        <taxon>Allacma</taxon>
    </lineage>
</organism>
<comment type="caution">
    <text evidence="17">The sequence shown here is derived from an EMBL/GenBank/DDBJ whole genome shotgun (WGS) entry which is preliminary data.</text>
</comment>
<feature type="region of interest" description="Disordered" evidence="13">
    <location>
        <begin position="902"/>
        <end position="1046"/>
    </location>
</feature>
<evidence type="ECO:0000256" key="8">
    <source>
        <dbReference type="ARBA" id="ARBA00051245"/>
    </source>
</evidence>
<feature type="compositionally biased region" description="Low complexity" evidence="13">
    <location>
        <begin position="1152"/>
        <end position="1166"/>
    </location>
</feature>
<dbReference type="InterPro" id="IPR008266">
    <property type="entry name" value="Tyr_kinase_AS"/>
</dbReference>
<dbReference type="EC" id="2.7.10.2" evidence="12"/>
<dbReference type="PROSITE" id="PS00109">
    <property type="entry name" value="PROTEIN_KINASE_TYR"/>
    <property type="match status" value="1"/>
</dbReference>
<dbReference type="InterPro" id="IPR035837">
    <property type="entry name" value="ABL_SH2"/>
</dbReference>
<dbReference type="FunFam" id="3.30.505.10:FF:000004">
    <property type="entry name" value="Tyrosine-protein kinase"/>
    <property type="match status" value="1"/>
</dbReference>
<dbReference type="GO" id="GO:0005524">
    <property type="term" value="F:ATP binding"/>
    <property type="evidence" value="ECO:0007669"/>
    <property type="project" value="UniProtKB-UniRule"/>
</dbReference>
<dbReference type="FunFam" id="3.30.200.20:FF:000037">
    <property type="entry name" value="Tyrosine-protein kinase"/>
    <property type="match status" value="1"/>
</dbReference>
<accession>A0A8J2JY40</accession>
<feature type="region of interest" description="Disordered" evidence="13">
    <location>
        <begin position="1076"/>
        <end position="1185"/>
    </location>
</feature>
<feature type="region of interest" description="Disordered" evidence="13">
    <location>
        <begin position="854"/>
        <end position="886"/>
    </location>
</feature>
<dbReference type="Pfam" id="PF07714">
    <property type="entry name" value="PK_Tyr_Ser-Thr"/>
    <property type="match status" value="1"/>
</dbReference>
<feature type="compositionally biased region" description="Basic residues" evidence="13">
    <location>
        <begin position="770"/>
        <end position="779"/>
    </location>
</feature>